<dbReference type="Gene3D" id="2.10.110.10">
    <property type="entry name" value="Cysteine Rich Protein"/>
    <property type="match status" value="1"/>
</dbReference>
<dbReference type="GeneID" id="14922019"/>
<proteinExistence type="predicted"/>
<dbReference type="OrthoDB" id="24773at2759"/>
<dbReference type="Proteomes" id="UP000011083">
    <property type="component" value="Unassembled WGS sequence"/>
</dbReference>
<evidence type="ECO:0000256" key="1">
    <source>
        <dbReference type="ARBA" id="ARBA00022723"/>
    </source>
</evidence>
<sequence length="98" mass="10704">MAAPKPRWGGAPSDFCKGCAKRVYPAEKLQMEGQIWHGDCLRCKECNKKITGANWGGFVPPDNTAYCRVHYDRMVAAKGNSVSFSSSVVKHPSGISKT</sequence>
<dbReference type="AlphaFoldDB" id="L8H9Q7"/>
<evidence type="ECO:0000259" key="5">
    <source>
        <dbReference type="PROSITE" id="PS50023"/>
    </source>
</evidence>
<organism evidence="6 7">
    <name type="scientific">Acanthamoeba castellanii (strain ATCC 30010 / Neff)</name>
    <dbReference type="NCBI Taxonomy" id="1257118"/>
    <lineage>
        <taxon>Eukaryota</taxon>
        <taxon>Amoebozoa</taxon>
        <taxon>Discosea</taxon>
        <taxon>Longamoebia</taxon>
        <taxon>Centramoebida</taxon>
        <taxon>Acanthamoebidae</taxon>
        <taxon>Acanthamoeba</taxon>
    </lineage>
</organism>
<protein>
    <submittedName>
        <fullName evidence="6">LIM domain containing protein</fullName>
    </submittedName>
</protein>
<dbReference type="GO" id="GO:0046872">
    <property type="term" value="F:metal ion binding"/>
    <property type="evidence" value="ECO:0007669"/>
    <property type="project" value="UniProtKB-KW"/>
</dbReference>
<keyword evidence="1 4" id="KW-0479">Metal-binding</keyword>
<evidence type="ECO:0000256" key="2">
    <source>
        <dbReference type="ARBA" id="ARBA00022833"/>
    </source>
</evidence>
<reference evidence="6 7" key="1">
    <citation type="journal article" date="2013" name="Genome Biol.">
        <title>Genome of Acanthamoeba castellanii highlights extensive lateral gene transfer and early evolution of tyrosine kinase signaling.</title>
        <authorList>
            <person name="Clarke M."/>
            <person name="Lohan A.J."/>
            <person name="Liu B."/>
            <person name="Lagkouvardos I."/>
            <person name="Roy S."/>
            <person name="Zafar N."/>
            <person name="Bertelli C."/>
            <person name="Schilde C."/>
            <person name="Kianianmomeni A."/>
            <person name="Burglin T.R."/>
            <person name="Frech C."/>
            <person name="Turcotte B."/>
            <person name="Kopec K.O."/>
            <person name="Synnott J.M."/>
            <person name="Choo C."/>
            <person name="Paponov I."/>
            <person name="Finkler A."/>
            <person name="Soon Heng Tan C."/>
            <person name="Hutchins A.P."/>
            <person name="Weinmeier T."/>
            <person name="Rattei T."/>
            <person name="Chu J.S."/>
            <person name="Gimenez G."/>
            <person name="Irimia M."/>
            <person name="Rigden D.J."/>
            <person name="Fitzpatrick D.A."/>
            <person name="Lorenzo-Morales J."/>
            <person name="Bateman A."/>
            <person name="Chiu C.H."/>
            <person name="Tang P."/>
            <person name="Hegemann P."/>
            <person name="Fromm H."/>
            <person name="Raoult D."/>
            <person name="Greub G."/>
            <person name="Miranda-Saavedra D."/>
            <person name="Chen N."/>
            <person name="Nash P."/>
            <person name="Ginger M.L."/>
            <person name="Horn M."/>
            <person name="Schaap P."/>
            <person name="Caler L."/>
            <person name="Loftus B."/>
        </authorList>
    </citation>
    <scope>NUCLEOTIDE SEQUENCE [LARGE SCALE GENOMIC DNA]</scope>
    <source>
        <strain evidence="6 7">Neff</strain>
    </source>
</reference>
<dbReference type="InterPro" id="IPR001781">
    <property type="entry name" value="Znf_LIM"/>
</dbReference>
<dbReference type="SUPFAM" id="SSF57716">
    <property type="entry name" value="Glucocorticoid receptor-like (DNA-binding domain)"/>
    <property type="match status" value="2"/>
</dbReference>
<evidence type="ECO:0000313" key="6">
    <source>
        <dbReference type="EMBL" id="ELR21141.1"/>
    </source>
</evidence>
<dbReference type="RefSeq" id="XP_004344884.1">
    <property type="nucleotide sequence ID" value="XM_004344834.1"/>
</dbReference>
<accession>L8H9Q7</accession>
<evidence type="ECO:0000256" key="4">
    <source>
        <dbReference type="PROSITE-ProRule" id="PRU00125"/>
    </source>
</evidence>
<gene>
    <name evidence="6" type="ORF">ACA1_283480</name>
</gene>
<dbReference type="PROSITE" id="PS00478">
    <property type="entry name" value="LIM_DOMAIN_1"/>
    <property type="match status" value="1"/>
</dbReference>
<keyword evidence="3 4" id="KW-0440">LIM domain</keyword>
<keyword evidence="2 4" id="KW-0862">Zinc</keyword>
<dbReference type="KEGG" id="acan:ACA1_283480"/>
<dbReference type="PROSITE" id="PS50023">
    <property type="entry name" value="LIM_DOMAIN_2"/>
    <property type="match status" value="1"/>
</dbReference>
<dbReference type="PANTHER" id="PTHR24206">
    <property type="entry name" value="OS06G0237300 PROTEIN"/>
    <property type="match status" value="1"/>
</dbReference>
<dbReference type="SMART" id="SM00132">
    <property type="entry name" value="LIM"/>
    <property type="match status" value="1"/>
</dbReference>
<keyword evidence="7" id="KW-1185">Reference proteome</keyword>
<feature type="domain" description="LIM zinc-binding" evidence="5">
    <location>
        <begin position="14"/>
        <end position="77"/>
    </location>
</feature>
<evidence type="ECO:0000256" key="3">
    <source>
        <dbReference type="ARBA" id="ARBA00023038"/>
    </source>
</evidence>
<evidence type="ECO:0000313" key="7">
    <source>
        <dbReference type="Proteomes" id="UP000011083"/>
    </source>
</evidence>
<dbReference type="VEuPathDB" id="AmoebaDB:ACA1_283480"/>
<name>L8H9Q7_ACACF</name>
<dbReference type="Pfam" id="PF00412">
    <property type="entry name" value="LIM"/>
    <property type="match status" value="1"/>
</dbReference>
<dbReference type="EMBL" id="KB007908">
    <property type="protein sequence ID" value="ELR21141.1"/>
    <property type="molecule type" value="Genomic_DNA"/>
</dbReference>